<dbReference type="Pfam" id="PF02687">
    <property type="entry name" value="FtsX"/>
    <property type="match status" value="1"/>
</dbReference>
<feature type="transmembrane region" description="Helical" evidence="8">
    <location>
        <begin position="344"/>
        <end position="369"/>
    </location>
</feature>
<evidence type="ECO:0000256" key="8">
    <source>
        <dbReference type="SAM" id="Phobius"/>
    </source>
</evidence>
<evidence type="ECO:0000256" key="5">
    <source>
        <dbReference type="ARBA" id="ARBA00023136"/>
    </source>
</evidence>
<feature type="transmembrane region" description="Helical" evidence="8">
    <location>
        <begin position="837"/>
        <end position="860"/>
    </location>
</feature>
<comment type="subcellular location">
    <subcellularLocation>
        <location evidence="1">Cell membrane</location>
        <topology evidence="1">Multi-pass membrane protein</topology>
    </subcellularLocation>
</comment>
<name>A0A7H0HS33_9ACTN</name>
<evidence type="ECO:0000256" key="4">
    <source>
        <dbReference type="ARBA" id="ARBA00022989"/>
    </source>
</evidence>
<feature type="transmembrane region" description="Helical" evidence="8">
    <location>
        <begin position="552"/>
        <end position="574"/>
    </location>
</feature>
<feature type="domain" description="ABC3 transporter permease C-terminal" evidence="9">
    <location>
        <begin position="796"/>
        <end position="913"/>
    </location>
</feature>
<organism evidence="10 11">
    <name type="scientific">Streptomyces genisteinicus</name>
    <dbReference type="NCBI Taxonomy" id="2768068"/>
    <lineage>
        <taxon>Bacteria</taxon>
        <taxon>Bacillati</taxon>
        <taxon>Actinomycetota</taxon>
        <taxon>Actinomycetes</taxon>
        <taxon>Kitasatosporales</taxon>
        <taxon>Streptomycetaceae</taxon>
        <taxon>Streptomyces</taxon>
    </lineage>
</organism>
<feature type="transmembrane region" description="Helical" evidence="8">
    <location>
        <begin position="468"/>
        <end position="485"/>
    </location>
</feature>
<dbReference type="PANTHER" id="PTHR30572:SF4">
    <property type="entry name" value="ABC TRANSPORTER PERMEASE YTRF"/>
    <property type="match status" value="1"/>
</dbReference>
<keyword evidence="5 8" id="KW-0472">Membrane</keyword>
<gene>
    <name evidence="10" type="ORF">IAG43_10645</name>
</gene>
<keyword evidence="3 8" id="KW-0812">Transmembrane</keyword>
<evidence type="ECO:0000256" key="7">
    <source>
        <dbReference type="SAM" id="MobiDB-lite"/>
    </source>
</evidence>
<comment type="similarity">
    <text evidence="6">Belongs to the ABC-4 integral membrane protein family.</text>
</comment>
<dbReference type="GO" id="GO:0005886">
    <property type="term" value="C:plasma membrane"/>
    <property type="evidence" value="ECO:0007669"/>
    <property type="project" value="UniProtKB-SubCell"/>
</dbReference>
<evidence type="ECO:0000313" key="11">
    <source>
        <dbReference type="Proteomes" id="UP000516230"/>
    </source>
</evidence>
<keyword evidence="4 8" id="KW-1133">Transmembrane helix</keyword>
<feature type="transmembrane region" description="Helical" evidence="8">
    <location>
        <begin position="785"/>
        <end position="806"/>
    </location>
</feature>
<protein>
    <submittedName>
        <fullName evidence="10">ABC transporter permease</fullName>
    </submittedName>
</protein>
<evidence type="ECO:0000256" key="6">
    <source>
        <dbReference type="ARBA" id="ARBA00038076"/>
    </source>
</evidence>
<evidence type="ECO:0000256" key="3">
    <source>
        <dbReference type="ARBA" id="ARBA00022692"/>
    </source>
</evidence>
<evidence type="ECO:0000256" key="1">
    <source>
        <dbReference type="ARBA" id="ARBA00004651"/>
    </source>
</evidence>
<keyword evidence="2" id="KW-1003">Cell membrane</keyword>
<dbReference type="AlphaFoldDB" id="A0A7H0HS33"/>
<sequence>MTRQPASRPGPGARSRRPVAPWVRTRLRTSPGTAAAFGVLVLLTAFLAAAFPRAVDAYENRGLRHAITGAPAARSAVEVSTPGPGLSGSEEAREASLRSAAVTGHWATVLEALGGPLRALPGESAHGVRTSVPLPATDDWLPRPESVPPQMTLAAQSGLAEHSTVTEGRLPRAGGEVTSRTREIEAVVTTGTAKTLGIATGSVVHVGAADGPALAVRVTGIVEPRSPEGGYWSYDEVLRAPGLGATTGSPPSVYWKAALLIAPDAAPALLGTLGAPQPYWRVAPATGRLTAQDVPELSRRLASLEDGPGLIGLKDLIDENADVSTDLDGVLGDFEAMRSAISPVVAVAAFGIGSVAVVVVVMAGGLFAARRRSELALLRSRGGSLAGIGGRLLAETGVVAVPAAVLGLALAVLAVDDARDGPAVAAAAAVAAVACAALPVRAVIRHRVPLAHGGRDDLALARPSRRRTVAELTLLVLAVGAVAALRRRGTSDAGDHLASAAPVLVALIAALVLVRLYPVPLRWAARPAARLRGAVGYLSLARAGRSSAVGALPLLALLLALATAGFGGSVLAGVDDARARAALLATGADARVSGEGDSAALPPGAERAVRGLPGVRSVTAVQIEHALTLPAAGRQAEAPAVSLVAADPGAYASLARRLGLGEFPEQALRPGGDPGVVRAVASPGVAAWLGGGRHRIDAVAGAFTVEIAAVRERTPAVASKEFLLVDAARLERRAPSALLVTGERLDGTAMRAAAKELGGDLTVRLRAEARAGFTDSPVQAGAERIYTAAIAAGAGYAVLALMLSLLQSAPERTMLLARLRTMGLTMRQGRSLLGLEALPPALLAAAGGALVGWATIALLAPGVDLVRLALAAAPGAATVDDVSLRADAWSLVLPATAVVLLAALVAGVQAWWAGRRGSVRELRAGDMR</sequence>
<feature type="region of interest" description="Disordered" evidence="7">
    <location>
        <begin position="159"/>
        <end position="178"/>
    </location>
</feature>
<dbReference type="InterPro" id="IPR050250">
    <property type="entry name" value="Macrolide_Exporter_MacB"/>
</dbReference>
<evidence type="ECO:0000259" key="9">
    <source>
        <dbReference type="Pfam" id="PF02687"/>
    </source>
</evidence>
<feature type="transmembrane region" description="Helical" evidence="8">
    <location>
        <begin position="497"/>
        <end position="517"/>
    </location>
</feature>
<feature type="transmembrane region" description="Helical" evidence="8">
    <location>
        <begin position="390"/>
        <end position="415"/>
    </location>
</feature>
<dbReference type="EMBL" id="CP060825">
    <property type="protein sequence ID" value="QNP63349.1"/>
    <property type="molecule type" value="Genomic_DNA"/>
</dbReference>
<dbReference type="RefSeq" id="WP_187740511.1">
    <property type="nucleotide sequence ID" value="NZ_CP060825.1"/>
</dbReference>
<accession>A0A7H0HS33</accession>
<keyword evidence="11" id="KW-1185">Reference proteome</keyword>
<dbReference type="KEGG" id="sgj:IAG43_10645"/>
<evidence type="ECO:0000313" key="10">
    <source>
        <dbReference type="EMBL" id="QNP63349.1"/>
    </source>
</evidence>
<feature type="transmembrane region" description="Helical" evidence="8">
    <location>
        <begin position="421"/>
        <end position="440"/>
    </location>
</feature>
<feature type="transmembrane region" description="Helical" evidence="8">
    <location>
        <begin position="891"/>
        <end position="913"/>
    </location>
</feature>
<dbReference type="GO" id="GO:0022857">
    <property type="term" value="F:transmembrane transporter activity"/>
    <property type="evidence" value="ECO:0007669"/>
    <property type="project" value="TreeGrafter"/>
</dbReference>
<proteinExistence type="inferred from homology"/>
<dbReference type="InterPro" id="IPR003838">
    <property type="entry name" value="ABC3_permease_C"/>
</dbReference>
<dbReference type="Proteomes" id="UP000516230">
    <property type="component" value="Chromosome"/>
</dbReference>
<reference evidence="10 11" key="1">
    <citation type="submission" date="2020-08" db="EMBL/GenBank/DDBJ databases">
        <title>A novel species.</title>
        <authorList>
            <person name="Gao J."/>
        </authorList>
    </citation>
    <scope>NUCLEOTIDE SEQUENCE [LARGE SCALE GENOMIC DNA]</scope>
    <source>
        <strain evidence="10 11">CRPJ-33</strain>
    </source>
</reference>
<dbReference type="PANTHER" id="PTHR30572">
    <property type="entry name" value="MEMBRANE COMPONENT OF TRANSPORTER-RELATED"/>
    <property type="match status" value="1"/>
</dbReference>
<evidence type="ECO:0000256" key="2">
    <source>
        <dbReference type="ARBA" id="ARBA00022475"/>
    </source>
</evidence>